<organism evidence="2 3">
    <name type="scientific">Cinchona calisaya</name>
    <dbReference type="NCBI Taxonomy" id="153742"/>
    <lineage>
        <taxon>Eukaryota</taxon>
        <taxon>Viridiplantae</taxon>
        <taxon>Streptophyta</taxon>
        <taxon>Embryophyta</taxon>
        <taxon>Tracheophyta</taxon>
        <taxon>Spermatophyta</taxon>
        <taxon>Magnoliopsida</taxon>
        <taxon>eudicotyledons</taxon>
        <taxon>Gunneridae</taxon>
        <taxon>Pentapetalae</taxon>
        <taxon>asterids</taxon>
        <taxon>lamiids</taxon>
        <taxon>Gentianales</taxon>
        <taxon>Rubiaceae</taxon>
        <taxon>Cinchonoideae</taxon>
        <taxon>Cinchoneae</taxon>
        <taxon>Cinchona</taxon>
    </lineage>
</organism>
<comment type="caution">
    <text evidence="2">The sequence shown here is derived from an EMBL/GenBank/DDBJ whole genome shotgun (WGS) entry which is preliminary data.</text>
</comment>
<evidence type="ECO:0000313" key="2">
    <source>
        <dbReference type="EMBL" id="KAL3503914.1"/>
    </source>
</evidence>
<accession>A0ABD2YCS0</accession>
<dbReference type="AlphaFoldDB" id="A0ABD2YCS0"/>
<evidence type="ECO:0000259" key="1">
    <source>
        <dbReference type="Pfam" id="PF13456"/>
    </source>
</evidence>
<evidence type="ECO:0000313" key="3">
    <source>
        <dbReference type="Proteomes" id="UP001630127"/>
    </source>
</evidence>
<dbReference type="EMBL" id="JBJUIK010000014">
    <property type="protein sequence ID" value="KAL3503914.1"/>
    <property type="molecule type" value="Genomic_DNA"/>
</dbReference>
<dbReference type="Gene3D" id="3.30.420.10">
    <property type="entry name" value="Ribonuclease H-like superfamily/Ribonuclease H"/>
    <property type="match status" value="1"/>
</dbReference>
<feature type="domain" description="RNase H type-1" evidence="1">
    <location>
        <begin position="52"/>
        <end position="105"/>
    </location>
</feature>
<keyword evidence="3" id="KW-1185">Reference proteome</keyword>
<dbReference type="InterPro" id="IPR036397">
    <property type="entry name" value="RNaseH_sf"/>
</dbReference>
<sequence>MDIFDIFQAFSMALEDSRIRLVGIRIEVMIPKLLQPEILTWTALPLVTYKLNAHGSFLGNPGNAGGGGVVYRNNSDVLFGIFAYYGICSSLEAEFRALISGLKWCH</sequence>
<dbReference type="Pfam" id="PF13456">
    <property type="entry name" value="RVT_3"/>
    <property type="match status" value="1"/>
</dbReference>
<protein>
    <recommendedName>
        <fullName evidence="1">RNase H type-1 domain-containing protein</fullName>
    </recommendedName>
</protein>
<proteinExistence type="predicted"/>
<dbReference type="InterPro" id="IPR002156">
    <property type="entry name" value="RNaseH_domain"/>
</dbReference>
<dbReference type="Proteomes" id="UP001630127">
    <property type="component" value="Unassembled WGS sequence"/>
</dbReference>
<dbReference type="SUPFAM" id="SSF53098">
    <property type="entry name" value="Ribonuclease H-like"/>
    <property type="match status" value="1"/>
</dbReference>
<gene>
    <name evidence="2" type="ORF">ACH5RR_033755</name>
</gene>
<dbReference type="InterPro" id="IPR012337">
    <property type="entry name" value="RNaseH-like_sf"/>
</dbReference>
<name>A0ABD2YCS0_9GENT</name>
<reference evidence="2 3" key="1">
    <citation type="submission" date="2024-11" db="EMBL/GenBank/DDBJ databases">
        <title>A near-complete genome assembly of Cinchona calisaya.</title>
        <authorList>
            <person name="Lian D.C."/>
            <person name="Zhao X.W."/>
            <person name="Wei L."/>
        </authorList>
    </citation>
    <scope>NUCLEOTIDE SEQUENCE [LARGE SCALE GENOMIC DNA]</scope>
    <source>
        <tissue evidence="2">Nenye</tissue>
    </source>
</reference>